<comment type="caution">
    <text evidence="1">The sequence shown here is derived from an EMBL/GenBank/DDBJ whole genome shotgun (WGS) entry which is preliminary data.</text>
</comment>
<name>A0ACB9S1T1_9MYRT</name>
<protein>
    <submittedName>
        <fullName evidence="1">Uncharacterized protein</fullName>
    </submittedName>
</protein>
<gene>
    <name evidence="1" type="ORF">MLD38_002709</name>
</gene>
<evidence type="ECO:0000313" key="2">
    <source>
        <dbReference type="Proteomes" id="UP001057402"/>
    </source>
</evidence>
<accession>A0ACB9S1T1</accession>
<proteinExistence type="predicted"/>
<keyword evidence="2" id="KW-1185">Reference proteome</keyword>
<dbReference type="Proteomes" id="UP001057402">
    <property type="component" value="Chromosome 2"/>
</dbReference>
<organism evidence="1 2">
    <name type="scientific">Melastoma candidum</name>
    <dbReference type="NCBI Taxonomy" id="119954"/>
    <lineage>
        <taxon>Eukaryota</taxon>
        <taxon>Viridiplantae</taxon>
        <taxon>Streptophyta</taxon>
        <taxon>Embryophyta</taxon>
        <taxon>Tracheophyta</taxon>
        <taxon>Spermatophyta</taxon>
        <taxon>Magnoliopsida</taxon>
        <taxon>eudicotyledons</taxon>
        <taxon>Gunneridae</taxon>
        <taxon>Pentapetalae</taxon>
        <taxon>rosids</taxon>
        <taxon>malvids</taxon>
        <taxon>Myrtales</taxon>
        <taxon>Melastomataceae</taxon>
        <taxon>Melastomatoideae</taxon>
        <taxon>Melastomateae</taxon>
        <taxon>Melastoma</taxon>
    </lineage>
</organism>
<dbReference type="EMBL" id="CM042881">
    <property type="protein sequence ID" value="KAI4384578.1"/>
    <property type="molecule type" value="Genomic_DNA"/>
</dbReference>
<reference evidence="2" key="1">
    <citation type="journal article" date="2023" name="Front. Plant Sci.">
        <title>Chromosomal-level genome assembly of Melastoma candidum provides insights into trichome evolution.</title>
        <authorList>
            <person name="Zhong Y."/>
            <person name="Wu W."/>
            <person name="Sun C."/>
            <person name="Zou P."/>
            <person name="Liu Y."/>
            <person name="Dai S."/>
            <person name="Zhou R."/>
        </authorList>
    </citation>
    <scope>NUCLEOTIDE SEQUENCE [LARGE SCALE GENOMIC DNA]</scope>
</reference>
<sequence length="499" mass="55780">MPGCSDSITCFILVCLFALQHYGTHRIGFLFAPIVLTWLLCISSLGFYNILRWNPRIYKALSPYHMLRFIQKTRLRGWMSLGGILLCITGAEAMFADLGHFSYTAIQIAFTAAVYPALILAYMGQAAYLSQHHHNQIDISFYATVPDCHTSDKKHGQIYIPEINWMLMISCIAVTCRLQGCKAPRKCFGAGSDDSDAGDDMPHIVELLYFSASLTKFTEGACLPILLALFLMTIMFIWHYTTIKKYEFDLHNKVSLKWLLSLGQTLGIASPCASCPPEERYLVGHVGPPSHRSYRCIIRYGYCNLHQDVGCFESELGGPSCRSLSSTTGLNEETRVPNFEGKSNSSSNEQTLTVIGRNNNSISETWPYNFEESWQPGSVSAEFSTVESLQSIVQARLPAAEEKKVRFAEDDNDSFTGADPVTQMETEMREGIKDLLAARESGMAILEHSHVRAKQGSSLLKRLAINLGYNFLKRNCRRPDVVLKVPPVSLLEVGMVYVV</sequence>
<evidence type="ECO:0000313" key="1">
    <source>
        <dbReference type="EMBL" id="KAI4384578.1"/>
    </source>
</evidence>